<proteinExistence type="predicted"/>
<name>A0A1Y2DNA7_9PEZI</name>
<dbReference type="AlphaFoldDB" id="A0A1Y2DNA7"/>
<protein>
    <recommendedName>
        <fullName evidence="4">Hemerythrin-like domain-containing protein</fullName>
    </recommendedName>
</protein>
<dbReference type="GeneID" id="63777001"/>
<keyword evidence="3" id="KW-1185">Reference proteome</keyword>
<sequence length="281" mass="31721">MATSGTWDNASPLRPLVKNPDQSAGKPWADSPWPLIETPLRTHTINHPALQIANETAHMHNAMLRGMNAIQLQAPHIREMRDIADFLFFTRCWSVWVMDYHLMKSTQMFPAFAEILKNPGTSPTTNLERKLYFLPALQQVLIYAEEVSAQPQSYNGEVLYRLVEELARLFREHLAAEVPLLISLQQMCGPANSVSSEERGSKLLQVFLGCEAEASNGVDRFVVPPMVVRLHDTTYEGGNDWPRLSIMALHAVEDKLSPKYAGAWRFLPCNVWGKPQDLPFA</sequence>
<evidence type="ECO:0000313" key="3">
    <source>
        <dbReference type="Proteomes" id="UP000193689"/>
    </source>
</evidence>
<dbReference type="PANTHER" id="PTHR38048">
    <property type="entry name" value="EXPRESSED PROTEIN"/>
    <property type="match status" value="1"/>
</dbReference>
<dbReference type="EMBL" id="MCFJ01000011">
    <property type="protein sequence ID" value="ORY60659.1"/>
    <property type="molecule type" value="Genomic_DNA"/>
</dbReference>
<dbReference type="RefSeq" id="XP_040712886.1">
    <property type="nucleotide sequence ID" value="XM_040860789.1"/>
</dbReference>
<dbReference type="OrthoDB" id="58416at2759"/>
<evidence type="ECO:0008006" key="4">
    <source>
        <dbReference type="Google" id="ProtNLM"/>
    </source>
</evidence>
<comment type="caution">
    <text evidence="2">The sequence shown here is derived from an EMBL/GenBank/DDBJ whole genome shotgun (WGS) entry which is preliminary data.</text>
</comment>
<gene>
    <name evidence="2" type="ORF">BCR38DRAFT_441874</name>
</gene>
<accession>A0A1Y2DNA7</accession>
<dbReference type="InParanoid" id="A0A1Y2DNA7"/>
<feature type="region of interest" description="Disordered" evidence="1">
    <location>
        <begin position="1"/>
        <end position="32"/>
    </location>
</feature>
<dbReference type="PANTHER" id="PTHR38048:SF2">
    <property type="entry name" value="HEMERYTHRIN-LIKE DOMAIN-CONTAINING PROTEIN"/>
    <property type="match status" value="1"/>
</dbReference>
<dbReference type="InterPro" id="IPR053206">
    <property type="entry name" value="Dimeric_xanthone_biosynth"/>
</dbReference>
<organism evidence="2 3">
    <name type="scientific">Pseudomassariella vexata</name>
    <dbReference type="NCBI Taxonomy" id="1141098"/>
    <lineage>
        <taxon>Eukaryota</taxon>
        <taxon>Fungi</taxon>
        <taxon>Dikarya</taxon>
        <taxon>Ascomycota</taxon>
        <taxon>Pezizomycotina</taxon>
        <taxon>Sordariomycetes</taxon>
        <taxon>Xylariomycetidae</taxon>
        <taxon>Amphisphaeriales</taxon>
        <taxon>Pseudomassariaceae</taxon>
        <taxon>Pseudomassariella</taxon>
    </lineage>
</organism>
<evidence type="ECO:0000256" key="1">
    <source>
        <dbReference type="SAM" id="MobiDB-lite"/>
    </source>
</evidence>
<dbReference type="Proteomes" id="UP000193689">
    <property type="component" value="Unassembled WGS sequence"/>
</dbReference>
<reference evidence="2 3" key="1">
    <citation type="submission" date="2016-07" db="EMBL/GenBank/DDBJ databases">
        <title>Pervasive Adenine N6-methylation of Active Genes in Fungi.</title>
        <authorList>
            <consortium name="DOE Joint Genome Institute"/>
            <person name="Mondo S.J."/>
            <person name="Dannebaum R.O."/>
            <person name="Kuo R.C."/>
            <person name="Labutti K."/>
            <person name="Haridas S."/>
            <person name="Kuo A."/>
            <person name="Salamov A."/>
            <person name="Ahrendt S.R."/>
            <person name="Lipzen A."/>
            <person name="Sullivan W."/>
            <person name="Andreopoulos W.B."/>
            <person name="Clum A."/>
            <person name="Lindquist E."/>
            <person name="Daum C."/>
            <person name="Ramamoorthy G.K."/>
            <person name="Gryganskyi A."/>
            <person name="Culley D."/>
            <person name="Magnuson J.K."/>
            <person name="James T.Y."/>
            <person name="O'Malley M.A."/>
            <person name="Stajich J.E."/>
            <person name="Spatafora J.W."/>
            <person name="Visel A."/>
            <person name="Grigoriev I.V."/>
        </authorList>
    </citation>
    <scope>NUCLEOTIDE SEQUENCE [LARGE SCALE GENOMIC DNA]</scope>
    <source>
        <strain evidence="2 3">CBS 129021</strain>
    </source>
</reference>
<evidence type="ECO:0000313" key="2">
    <source>
        <dbReference type="EMBL" id="ORY60659.1"/>
    </source>
</evidence>